<keyword evidence="3" id="KW-0433">Leucine-rich repeat</keyword>
<dbReference type="Proteomes" id="UP000028999">
    <property type="component" value="Unassembled WGS sequence"/>
</dbReference>
<keyword evidence="6" id="KW-0677">Repeat</keyword>
<dbReference type="PaxDb" id="3708-A0A078JLI1"/>
<evidence type="ECO:0000256" key="5">
    <source>
        <dbReference type="ARBA" id="ARBA00022729"/>
    </source>
</evidence>
<dbReference type="InterPro" id="IPR003591">
    <property type="entry name" value="Leu-rich_rpt_typical-subtyp"/>
</dbReference>
<keyword evidence="8" id="KW-0472">Membrane</keyword>
<keyword evidence="7" id="KW-1133">Transmembrane helix</keyword>
<dbReference type="Pfam" id="PF13855">
    <property type="entry name" value="LRR_8"/>
    <property type="match status" value="1"/>
</dbReference>
<evidence type="ECO:0000256" key="2">
    <source>
        <dbReference type="ARBA" id="ARBA00009592"/>
    </source>
</evidence>
<dbReference type="InterPro" id="IPR013210">
    <property type="entry name" value="LRR_N_plant-typ"/>
</dbReference>
<dbReference type="InterPro" id="IPR032675">
    <property type="entry name" value="LRR_dom_sf"/>
</dbReference>
<evidence type="ECO:0000313" key="14">
    <source>
        <dbReference type="Proteomes" id="UP000028999"/>
    </source>
</evidence>
<accession>A0A078JLI1</accession>
<evidence type="ECO:0000256" key="8">
    <source>
        <dbReference type="ARBA" id="ARBA00023136"/>
    </source>
</evidence>
<dbReference type="PANTHER" id="PTHR48062:SF14">
    <property type="entry name" value="LEUCINE-RICH REPEAT-CONTAINING N-TERMINAL PLANT-TYPE DOMAIN-CONTAINING PROTEIN"/>
    <property type="match status" value="1"/>
</dbReference>
<dbReference type="EMBL" id="LK037198">
    <property type="protein sequence ID" value="CDY68343.1"/>
    <property type="molecule type" value="Genomic_DNA"/>
</dbReference>
<reference evidence="13 14" key="1">
    <citation type="journal article" date="2014" name="Science">
        <title>Plant genetics. Early allopolyploid evolution in the post-Neolithic Brassica napus oilseed genome.</title>
        <authorList>
            <person name="Chalhoub B."/>
            <person name="Denoeud F."/>
            <person name="Liu S."/>
            <person name="Parkin I.A."/>
            <person name="Tang H."/>
            <person name="Wang X."/>
            <person name="Chiquet J."/>
            <person name="Belcram H."/>
            <person name="Tong C."/>
            <person name="Samans B."/>
            <person name="Correa M."/>
            <person name="Da Silva C."/>
            <person name="Just J."/>
            <person name="Falentin C."/>
            <person name="Koh C.S."/>
            <person name="Le Clainche I."/>
            <person name="Bernard M."/>
            <person name="Bento P."/>
            <person name="Noel B."/>
            <person name="Labadie K."/>
            <person name="Alberti A."/>
            <person name="Charles M."/>
            <person name="Arnaud D."/>
            <person name="Guo H."/>
            <person name="Daviaud C."/>
            <person name="Alamery S."/>
            <person name="Jabbari K."/>
            <person name="Zhao M."/>
            <person name="Edger P.P."/>
            <person name="Chelaifa H."/>
            <person name="Tack D."/>
            <person name="Lassalle G."/>
            <person name="Mestiri I."/>
            <person name="Schnel N."/>
            <person name="Le Paslier M.C."/>
            <person name="Fan G."/>
            <person name="Renault V."/>
            <person name="Bayer P.E."/>
            <person name="Golicz A.A."/>
            <person name="Manoli S."/>
            <person name="Lee T.H."/>
            <person name="Thi V.H."/>
            <person name="Chalabi S."/>
            <person name="Hu Q."/>
            <person name="Fan C."/>
            <person name="Tollenaere R."/>
            <person name="Lu Y."/>
            <person name="Battail C."/>
            <person name="Shen J."/>
            <person name="Sidebottom C.H."/>
            <person name="Wang X."/>
            <person name="Canaguier A."/>
            <person name="Chauveau A."/>
            <person name="Berard A."/>
            <person name="Deniot G."/>
            <person name="Guan M."/>
            <person name="Liu Z."/>
            <person name="Sun F."/>
            <person name="Lim Y.P."/>
            <person name="Lyons E."/>
            <person name="Town C.D."/>
            <person name="Bancroft I."/>
            <person name="Wang X."/>
            <person name="Meng J."/>
            <person name="Ma J."/>
            <person name="Pires J.C."/>
            <person name="King G.J."/>
            <person name="Brunel D."/>
            <person name="Delourme R."/>
            <person name="Renard M."/>
            <person name="Aury J.M."/>
            <person name="Adams K.L."/>
            <person name="Batley J."/>
            <person name="Snowdon R.J."/>
            <person name="Tost J."/>
            <person name="Edwards D."/>
            <person name="Zhou Y."/>
            <person name="Hua W."/>
            <person name="Sharpe A.G."/>
            <person name="Paterson A.H."/>
            <person name="Guan C."/>
            <person name="Wincker P."/>
        </authorList>
    </citation>
    <scope>NUCLEOTIDE SEQUENCE [LARGE SCALE GENOMIC DNA]</scope>
    <source>
        <strain evidence="14">cv. Darmor-bzh</strain>
    </source>
</reference>
<comment type="subcellular location">
    <subcellularLocation>
        <location evidence="1">Cell membrane</location>
        <topology evidence="1">Single-pass type I membrane protein</topology>
    </subcellularLocation>
</comment>
<keyword evidence="14" id="KW-1185">Reference proteome</keyword>
<gene>
    <name evidence="13" type="primary">BnaCnng58580D</name>
    <name evidence="13" type="ORF">GSBRNA2T00073488001</name>
</gene>
<comment type="similarity">
    <text evidence="2">Belongs to the RLP family.</text>
</comment>
<sequence>MERKVLLSQTLICVILLLGQLHGYKSCIQKERKALFELKQYLISISVEWALDSVLPTWTNDSKSDCCRWDGIKCNHTGGRVIGIFISKTSFKERSPLNLYLLHPFEDVRILNFSGRSNQFSVFCEMKNLRELDLSGNNFVGQLPPCLGSLNKLRFLDLSSNLLSGNLPSSFSSLQSLEYLSLADNNCTGLFSFSPLANLTKLKVFKLSRTSVLRLFLSSSMDPSCRCFHRLSKKSFFLKSRQLSAFLIQVCCLNTLCSWNVFVGQYLICVMLLLGLLHGCKSCIEKERKALLELKKYILLRAEEGSDFILNTWTNDTKSNCCLWEGIECNQISLRIIKISTGKSSVVEDSVLDLSLLNPFEEVRSLDLSGDGAIGFSGLFDDLEGYKSRSRLQNLEFLDFSANTFNNSIFPFLNAATSVKTLILQFNVMYGPLPLKGLCNLKNLQELDISHNELAGQFPLCIASLTGLRVLDLSSNQLSGEVPPALSNLESLEYLSLVDNNFEGFFSLASLANNTKLKVVTLSSKSNSLQVDMVTSWKPKFQLSVISLRSCNLKEVPGFLLYQKELRQVDLSNNIISGMFPSWLLENNTKLEVLLLKNNSFSSFGLPKAAHKMLFLDVSVNEFNQLFPENIGWILPNLRHMNLSENNFQGNLPSSLGNMESMHFLDVSHNSFNGKL</sequence>
<dbReference type="STRING" id="3708.A0A078JLI1"/>
<organism evidence="13 14">
    <name type="scientific">Brassica napus</name>
    <name type="common">Rape</name>
    <dbReference type="NCBI Taxonomy" id="3708"/>
    <lineage>
        <taxon>Eukaryota</taxon>
        <taxon>Viridiplantae</taxon>
        <taxon>Streptophyta</taxon>
        <taxon>Embryophyta</taxon>
        <taxon>Tracheophyta</taxon>
        <taxon>Spermatophyta</taxon>
        <taxon>Magnoliopsida</taxon>
        <taxon>eudicotyledons</taxon>
        <taxon>Gunneridae</taxon>
        <taxon>Pentapetalae</taxon>
        <taxon>rosids</taxon>
        <taxon>malvids</taxon>
        <taxon>Brassicales</taxon>
        <taxon>Brassicaceae</taxon>
        <taxon>Brassiceae</taxon>
        <taxon>Brassica</taxon>
    </lineage>
</organism>
<dbReference type="Gramene" id="CDY68343">
    <property type="protein sequence ID" value="CDY68343"/>
    <property type="gene ID" value="GSBRNA2T00073488001"/>
</dbReference>
<evidence type="ECO:0000256" key="7">
    <source>
        <dbReference type="ARBA" id="ARBA00022989"/>
    </source>
</evidence>
<dbReference type="InterPro" id="IPR051502">
    <property type="entry name" value="RLP_Defense_Trigger"/>
</dbReference>
<feature type="chain" id="PRO_5001739420" evidence="11">
    <location>
        <begin position="24"/>
        <end position="676"/>
    </location>
</feature>
<evidence type="ECO:0000256" key="6">
    <source>
        <dbReference type="ARBA" id="ARBA00022737"/>
    </source>
</evidence>
<dbReference type="InterPro" id="IPR001611">
    <property type="entry name" value="Leu-rich_rpt"/>
</dbReference>
<feature type="domain" description="Leucine-rich repeat-containing N-terminal plant-type" evidence="12">
    <location>
        <begin position="286"/>
        <end position="330"/>
    </location>
</feature>
<keyword evidence="10" id="KW-0325">Glycoprotein</keyword>
<dbReference type="PANTHER" id="PTHR48062">
    <property type="entry name" value="RECEPTOR-LIKE PROTEIN 14"/>
    <property type="match status" value="1"/>
</dbReference>
<evidence type="ECO:0000259" key="12">
    <source>
        <dbReference type="Pfam" id="PF08263"/>
    </source>
</evidence>
<protein>
    <submittedName>
        <fullName evidence="13">BnaCnng58580D protein</fullName>
    </submittedName>
</protein>
<dbReference type="Gene3D" id="3.80.10.10">
    <property type="entry name" value="Ribonuclease Inhibitor"/>
    <property type="match status" value="3"/>
</dbReference>
<dbReference type="SMART" id="SM00365">
    <property type="entry name" value="LRR_SD22"/>
    <property type="match status" value="3"/>
</dbReference>
<dbReference type="GO" id="GO:0005886">
    <property type="term" value="C:plasma membrane"/>
    <property type="evidence" value="ECO:0007669"/>
    <property type="project" value="UniProtKB-SubCell"/>
</dbReference>
<evidence type="ECO:0000256" key="11">
    <source>
        <dbReference type="SAM" id="SignalP"/>
    </source>
</evidence>
<dbReference type="Pfam" id="PF00560">
    <property type="entry name" value="LRR_1"/>
    <property type="match status" value="4"/>
</dbReference>
<proteinExistence type="inferred from homology"/>
<keyword evidence="4" id="KW-0812">Transmembrane</keyword>
<dbReference type="SMART" id="SM00369">
    <property type="entry name" value="LRR_TYP"/>
    <property type="match status" value="4"/>
</dbReference>
<dbReference type="SUPFAM" id="SSF52047">
    <property type="entry name" value="RNI-like"/>
    <property type="match status" value="1"/>
</dbReference>
<dbReference type="Pfam" id="PF08263">
    <property type="entry name" value="LRRNT_2"/>
    <property type="match status" value="2"/>
</dbReference>
<evidence type="ECO:0000256" key="10">
    <source>
        <dbReference type="ARBA" id="ARBA00023180"/>
    </source>
</evidence>
<evidence type="ECO:0000256" key="1">
    <source>
        <dbReference type="ARBA" id="ARBA00004251"/>
    </source>
</evidence>
<dbReference type="AlphaFoldDB" id="A0A078JLI1"/>
<evidence type="ECO:0000256" key="3">
    <source>
        <dbReference type="ARBA" id="ARBA00022614"/>
    </source>
</evidence>
<keyword evidence="9" id="KW-0675">Receptor</keyword>
<evidence type="ECO:0000256" key="9">
    <source>
        <dbReference type="ARBA" id="ARBA00023170"/>
    </source>
</evidence>
<evidence type="ECO:0000313" key="13">
    <source>
        <dbReference type="EMBL" id="CDY68343.1"/>
    </source>
</evidence>
<feature type="domain" description="Leucine-rich repeat-containing N-terminal plant-type" evidence="12">
    <location>
        <begin position="30"/>
        <end position="75"/>
    </location>
</feature>
<dbReference type="PRINTS" id="PR00019">
    <property type="entry name" value="LEURICHRPT"/>
</dbReference>
<evidence type="ECO:0000256" key="4">
    <source>
        <dbReference type="ARBA" id="ARBA00022692"/>
    </source>
</evidence>
<feature type="signal peptide" evidence="11">
    <location>
        <begin position="1"/>
        <end position="23"/>
    </location>
</feature>
<name>A0A078JLI1_BRANA</name>
<dbReference type="FunFam" id="3.80.10.10:FF:000041">
    <property type="entry name" value="LRR receptor-like serine/threonine-protein kinase ERECTA"/>
    <property type="match status" value="1"/>
</dbReference>
<keyword evidence="5 11" id="KW-0732">Signal</keyword>